<dbReference type="Proteomes" id="UP000728032">
    <property type="component" value="Unassembled WGS sequence"/>
</dbReference>
<protein>
    <submittedName>
        <fullName evidence="1">Uncharacterized protein</fullName>
    </submittedName>
</protein>
<organism evidence="1">
    <name type="scientific">Oppiella nova</name>
    <dbReference type="NCBI Taxonomy" id="334625"/>
    <lineage>
        <taxon>Eukaryota</taxon>
        <taxon>Metazoa</taxon>
        <taxon>Ecdysozoa</taxon>
        <taxon>Arthropoda</taxon>
        <taxon>Chelicerata</taxon>
        <taxon>Arachnida</taxon>
        <taxon>Acari</taxon>
        <taxon>Acariformes</taxon>
        <taxon>Sarcoptiformes</taxon>
        <taxon>Oribatida</taxon>
        <taxon>Brachypylina</taxon>
        <taxon>Oppioidea</taxon>
        <taxon>Oppiidae</taxon>
        <taxon>Oppiella</taxon>
    </lineage>
</organism>
<keyword evidence="2" id="KW-1185">Reference proteome</keyword>
<sequence length="31" mass="3848">MNWKMKDNLLDHKQRQTLIQSQLIQCRNHLI</sequence>
<reference evidence="1" key="1">
    <citation type="submission" date="2020-11" db="EMBL/GenBank/DDBJ databases">
        <authorList>
            <person name="Tran Van P."/>
        </authorList>
    </citation>
    <scope>NUCLEOTIDE SEQUENCE</scope>
</reference>
<dbReference type="EMBL" id="CAJPVJ010017112">
    <property type="protein sequence ID" value="CAG2176483.1"/>
    <property type="molecule type" value="Genomic_DNA"/>
</dbReference>
<evidence type="ECO:0000313" key="2">
    <source>
        <dbReference type="Proteomes" id="UP000728032"/>
    </source>
</evidence>
<accession>A0A7R9MFL0</accession>
<proteinExistence type="predicted"/>
<name>A0A7R9MFL0_9ACAR</name>
<dbReference type="AlphaFoldDB" id="A0A7R9MFL0"/>
<dbReference type="EMBL" id="OC931937">
    <property type="protein sequence ID" value="CAD7659321.1"/>
    <property type="molecule type" value="Genomic_DNA"/>
</dbReference>
<gene>
    <name evidence="1" type="ORF">ONB1V03_LOCUS15917</name>
</gene>
<evidence type="ECO:0000313" key="1">
    <source>
        <dbReference type="EMBL" id="CAD7659321.1"/>
    </source>
</evidence>